<dbReference type="GO" id="GO:0009272">
    <property type="term" value="P:fungal-type cell wall biogenesis"/>
    <property type="evidence" value="ECO:0007669"/>
    <property type="project" value="UniProtKB-ARBA"/>
</dbReference>
<evidence type="ECO:0000256" key="5">
    <source>
        <dbReference type="ARBA" id="ARBA00023024"/>
    </source>
</evidence>
<comment type="cofactor">
    <cofactor evidence="1">
        <name>Co(2+)</name>
        <dbReference type="ChEBI" id="CHEBI:48828"/>
    </cofactor>
</comment>
<keyword evidence="10" id="KW-0961">Cell wall biogenesis/degradation</keyword>
<dbReference type="SUPFAM" id="SSF88713">
    <property type="entry name" value="Glycoside hydrolase/deacetylase"/>
    <property type="match status" value="1"/>
</dbReference>
<dbReference type="GO" id="GO:0000272">
    <property type="term" value="P:polysaccharide catabolic process"/>
    <property type="evidence" value="ECO:0007669"/>
    <property type="project" value="UniProtKB-KW"/>
</dbReference>
<evidence type="ECO:0000256" key="6">
    <source>
        <dbReference type="ARBA" id="ARBA00023136"/>
    </source>
</evidence>
<evidence type="ECO:0000256" key="7">
    <source>
        <dbReference type="ARBA" id="ARBA00023277"/>
    </source>
</evidence>
<comment type="caution">
    <text evidence="16">The sequence shown here is derived from an EMBL/GenBank/DDBJ whole genome shotgun (WGS) entry which is preliminary data.</text>
</comment>
<dbReference type="GO" id="GO:0098552">
    <property type="term" value="C:side of membrane"/>
    <property type="evidence" value="ECO:0007669"/>
    <property type="project" value="UniProtKB-KW"/>
</dbReference>
<feature type="chain" id="PRO_5043721076" description="chitin deacetylase" evidence="14">
    <location>
        <begin position="23"/>
        <end position="227"/>
    </location>
</feature>
<evidence type="ECO:0000313" key="16">
    <source>
        <dbReference type="EMBL" id="KAK7059152.1"/>
    </source>
</evidence>
<dbReference type="InterPro" id="IPR050248">
    <property type="entry name" value="Polysacc_deacetylase_ArnD"/>
</dbReference>
<keyword evidence="7" id="KW-0119">Carbohydrate metabolism</keyword>
<dbReference type="GO" id="GO:0004099">
    <property type="term" value="F:chitin deacetylase activity"/>
    <property type="evidence" value="ECO:0007669"/>
    <property type="project" value="UniProtKB-EC"/>
</dbReference>
<evidence type="ECO:0000256" key="4">
    <source>
        <dbReference type="ARBA" id="ARBA00022622"/>
    </source>
</evidence>
<evidence type="ECO:0000256" key="8">
    <source>
        <dbReference type="ARBA" id="ARBA00023285"/>
    </source>
</evidence>
<evidence type="ECO:0000256" key="9">
    <source>
        <dbReference type="ARBA" id="ARBA00023288"/>
    </source>
</evidence>
<feature type="domain" description="NodB homology" evidence="15">
    <location>
        <begin position="133"/>
        <end position="227"/>
    </location>
</feature>
<evidence type="ECO:0000259" key="15">
    <source>
        <dbReference type="PROSITE" id="PS51677"/>
    </source>
</evidence>
<dbReference type="InterPro" id="IPR011330">
    <property type="entry name" value="Glyco_hydro/deAcase_b/a-brl"/>
</dbReference>
<evidence type="ECO:0000256" key="13">
    <source>
        <dbReference type="ARBA" id="ARBA00048494"/>
    </source>
</evidence>
<evidence type="ECO:0000256" key="14">
    <source>
        <dbReference type="SAM" id="SignalP"/>
    </source>
</evidence>
<evidence type="ECO:0000256" key="3">
    <source>
        <dbReference type="ARBA" id="ARBA00022475"/>
    </source>
</evidence>
<reference evidence="16 17" key="1">
    <citation type="submission" date="2024-01" db="EMBL/GenBank/DDBJ databases">
        <title>A draft genome for a cacao thread blight-causing isolate of Paramarasmius palmivorus.</title>
        <authorList>
            <person name="Baruah I.K."/>
            <person name="Bukari Y."/>
            <person name="Amoako-Attah I."/>
            <person name="Meinhardt L.W."/>
            <person name="Bailey B.A."/>
            <person name="Cohen S.P."/>
        </authorList>
    </citation>
    <scope>NUCLEOTIDE SEQUENCE [LARGE SCALE GENOMIC DNA]</scope>
    <source>
        <strain evidence="16 17">GH-12</strain>
    </source>
</reference>
<dbReference type="Gene3D" id="3.20.20.370">
    <property type="entry name" value="Glycoside hydrolase/deacetylase"/>
    <property type="match status" value="1"/>
</dbReference>
<dbReference type="PANTHER" id="PTHR10587:SF98">
    <property type="entry name" value="CHITIN DEACETYLASE"/>
    <property type="match status" value="1"/>
</dbReference>
<dbReference type="Pfam" id="PF01522">
    <property type="entry name" value="Polysacc_deac_1"/>
    <property type="match status" value="1"/>
</dbReference>
<keyword evidence="6" id="KW-0472">Membrane</keyword>
<keyword evidence="3" id="KW-1003">Cell membrane</keyword>
<proteinExistence type="predicted"/>
<organism evidence="16 17">
    <name type="scientific">Paramarasmius palmivorus</name>
    <dbReference type="NCBI Taxonomy" id="297713"/>
    <lineage>
        <taxon>Eukaryota</taxon>
        <taxon>Fungi</taxon>
        <taxon>Dikarya</taxon>
        <taxon>Basidiomycota</taxon>
        <taxon>Agaricomycotina</taxon>
        <taxon>Agaricomycetes</taxon>
        <taxon>Agaricomycetidae</taxon>
        <taxon>Agaricales</taxon>
        <taxon>Marasmiineae</taxon>
        <taxon>Marasmiaceae</taxon>
        <taxon>Paramarasmius</taxon>
    </lineage>
</organism>
<name>A0AAW0E4W7_9AGAR</name>
<evidence type="ECO:0000313" key="17">
    <source>
        <dbReference type="Proteomes" id="UP001383192"/>
    </source>
</evidence>
<keyword evidence="8" id="KW-0170">Cobalt</keyword>
<dbReference type="GO" id="GO:0006032">
    <property type="term" value="P:chitin catabolic process"/>
    <property type="evidence" value="ECO:0007669"/>
    <property type="project" value="UniProtKB-KW"/>
</dbReference>
<keyword evidence="5" id="KW-0146">Chitin degradation</keyword>
<keyword evidence="9" id="KW-0449">Lipoprotein</keyword>
<dbReference type="EC" id="3.5.1.41" evidence="12"/>
<dbReference type="AlphaFoldDB" id="A0AAW0E4W7"/>
<keyword evidence="4" id="KW-0336">GPI-anchor</keyword>
<dbReference type="Proteomes" id="UP001383192">
    <property type="component" value="Unassembled WGS sequence"/>
</dbReference>
<dbReference type="GO" id="GO:0005886">
    <property type="term" value="C:plasma membrane"/>
    <property type="evidence" value="ECO:0007669"/>
    <property type="project" value="UniProtKB-SubCell"/>
</dbReference>
<evidence type="ECO:0000256" key="10">
    <source>
        <dbReference type="ARBA" id="ARBA00023316"/>
    </source>
</evidence>
<evidence type="ECO:0000256" key="12">
    <source>
        <dbReference type="ARBA" id="ARBA00024056"/>
    </source>
</evidence>
<evidence type="ECO:0000256" key="2">
    <source>
        <dbReference type="ARBA" id="ARBA00004609"/>
    </source>
</evidence>
<accession>A0AAW0E4W7</accession>
<evidence type="ECO:0000256" key="1">
    <source>
        <dbReference type="ARBA" id="ARBA00001941"/>
    </source>
</evidence>
<dbReference type="PROSITE" id="PS51677">
    <property type="entry name" value="NODB"/>
    <property type="match status" value="1"/>
</dbReference>
<keyword evidence="4" id="KW-0325">Glycoprotein</keyword>
<feature type="signal peptide" evidence="14">
    <location>
        <begin position="1"/>
        <end position="22"/>
    </location>
</feature>
<keyword evidence="14" id="KW-0732">Signal</keyword>
<keyword evidence="17" id="KW-1185">Reference proteome</keyword>
<evidence type="ECO:0000256" key="11">
    <source>
        <dbReference type="ARBA" id="ARBA00023326"/>
    </source>
</evidence>
<protein>
    <recommendedName>
        <fullName evidence="12">chitin deacetylase</fullName>
        <ecNumber evidence="12">3.5.1.41</ecNumber>
    </recommendedName>
</protein>
<keyword evidence="11" id="KW-0624">Polysaccharide degradation</keyword>
<dbReference type="PANTHER" id="PTHR10587">
    <property type="entry name" value="GLYCOSYL TRANSFERASE-RELATED"/>
    <property type="match status" value="1"/>
</dbReference>
<sequence length="227" mass="24940">MLFAYPLAVVALFSTLPTFVSAQDRNSVEEQAAISDPAEQCQYYNYPPIAGQAVNFPKTWETAEILPNDAAARAKFDEISKSIPNIASKGNISQTLGTYDAKNDPDCWWSATECTTAKAEGVPSDIVLVPEPQTLGYGFDDGPNCSHNAFYDYLTSQNQKATMFYIGSNVLGWPLQAKRALEDGHEICVHTWSHQAMTGLSNEQAFAEIYYTVGLFNATTQAKLIVM</sequence>
<comment type="catalytic activity">
    <reaction evidence="13">
        <text>[(1-&gt;4)-N-acetyl-beta-D-glucosaminyl](n) + n H2O = chitosan + n acetate</text>
        <dbReference type="Rhea" id="RHEA:10464"/>
        <dbReference type="Rhea" id="RHEA-COMP:9593"/>
        <dbReference type="Rhea" id="RHEA-COMP:9597"/>
        <dbReference type="ChEBI" id="CHEBI:15377"/>
        <dbReference type="ChEBI" id="CHEBI:17029"/>
        <dbReference type="ChEBI" id="CHEBI:30089"/>
        <dbReference type="ChEBI" id="CHEBI:57704"/>
        <dbReference type="EC" id="3.5.1.41"/>
    </reaction>
    <physiologicalReaction direction="left-to-right" evidence="13">
        <dbReference type="Rhea" id="RHEA:10465"/>
    </physiologicalReaction>
</comment>
<dbReference type="GO" id="GO:0071555">
    <property type="term" value="P:cell wall organization"/>
    <property type="evidence" value="ECO:0007669"/>
    <property type="project" value="UniProtKB-KW"/>
</dbReference>
<dbReference type="InterPro" id="IPR002509">
    <property type="entry name" value="NODB_dom"/>
</dbReference>
<comment type="subcellular location">
    <subcellularLocation>
        <location evidence="2">Cell membrane</location>
        <topology evidence="2">Lipid-anchor</topology>
        <topology evidence="2">GPI-anchor</topology>
    </subcellularLocation>
</comment>
<gene>
    <name evidence="16" type="ORF">VNI00_001779</name>
</gene>
<dbReference type="EMBL" id="JAYKXP010000004">
    <property type="protein sequence ID" value="KAK7059152.1"/>
    <property type="molecule type" value="Genomic_DNA"/>
</dbReference>